<evidence type="ECO:0000256" key="3">
    <source>
        <dbReference type="ARBA" id="ARBA00022448"/>
    </source>
</evidence>
<dbReference type="NCBIfam" id="TIGR00231">
    <property type="entry name" value="small_GTP"/>
    <property type="match status" value="1"/>
</dbReference>
<dbReference type="Pfam" id="PF00071">
    <property type="entry name" value="Ras"/>
    <property type="match status" value="1"/>
</dbReference>
<dbReference type="AlphaFoldDB" id="D2VTJ2"/>
<reference evidence="9 10" key="1">
    <citation type="journal article" date="2010" name="Cell">
        <title>The genome of Naegleria gruberi illuminates early eukaryotic versatility.</title>
        <authorList>
            <person name="Fritz-Laylin L.K."/>
            <person name="Prochnik S.E."/>
            <person name="Ginger M.L."/>
            <person name="Dacks J.B."/>
            <person name="Carpenter M.L."/>
            <person name="Field M.C."/>
            <person name="Kuo A."/>
            <person name="Paredez A."/>
            <person name="Chapman J."/>
            <person name="Pham J."/>
            <person name="Shu S."/>
            <person name="Neupane R."/>
            <person name="Cipriano M."/>
            <person name="Mancuso J."/>
            <person name="Tu H."/>
            <person name="Salamov A."/>
            <person name="Lindquist E."/>
            <person name="Shapiro H."/>
            <person name="Lucas S."/>
            <person name="Grigoriev I.V."/>
            <person name="Cande W.Z."/>
            <person name="Fulton C."/>
            <person name="Rokhsar D.S."/>
            <person name="Dawson S.C."/>
        </authorList>
    </citation>
    <scope>NUCLEOTIDE SEQUENCE [LARGE SCALE GENOMIC DNA]</scope>
    <source>
        <strain evidence="9 10">NEG-M</strain>
    </source>
</reference>
<organism evidence="10">
    <name type="scientific">Naegleria gruberi</name>
    <name type="common">Amoeba</name>
    <dbReference type="NCBI Taxonomy" id="5762"/>
    <lineage>
        <taxon>Eukaryota</taxon>
        <taxon>Discoba</taxon>
        <taxon>Heterolobosea</taxon>
        <taxon>Tetramitia</taxon>
        <taxon>Eutetramitia</taxon>
        <taxon>Vahlkampfiidae</taxon>
        <taxon>Naegleria</taxon>
    </lineage>
</organism>
<sequence>MELLEESCLLSVINLPKEIWLYQICEYLDILDMIFSLGRVCKAFRYELANEYLKKFPKTKKKDSNDQVSSIDSFSMRRVKYIIRDELLKFIVKFEKSLTNEGIFEKKDTSHVSEQSNAQQNDPKSTNGGPTIEKERLMELFQSRMEIFDFYFSHFYKKLPSDASESAIKQTSIASSLFKSENQLVESSSARNTEMKKILIIGNGGVGKTTFCRSMQDLPLNDNRNLPTIGCEINSYRLKIAGLEANINLWDTVGQEKFGFLRDTLYVNTSVCIICFDLTSRYSYKSILNWFRDIKRVEPECEVIFVGTKLDLTDNLKVTPKQITFPINKYCPYIGLSSLQQINNRAVLWYVAFMNLFVSHLKGIHETLICDKETIN</sequence>
<dbReference type="RefSeq" id="XP_002672613.1">
    <property type="nucleotide sequence ID" value="XM_002672567.1"/>
</dbReference>
<keyword evidence="3" id="KW-0813">Transport</keyword>
<keyword evidence="7" id="KW-0539">Nucleus</keyword>
<dbReference type="Gene3D" id="3.40.50.300">
    <property type="entry name" value="P-loop containing nucleotide triphosphate hydrolases"/>
    <property type="match status" value="1"/>
</dbReference>
<evidence type="ECO:0000313" key="9">
    <source>
        <dbReference type="EMBL" id="EFC39869.1"/>
    </source>
</evidence>
<dbReference type="EMBL" id="GG738896">
    <property type="protein sequence ID" value="EFC39869.1"/>
    <property type="molecule type" value="Genomic_DNA"/>
</dbReference>
<name>D2VTJ2_NAEGR</name>
<dbReference type="GO" id="GO:0000054">
    <property type="term" value="P:ribosomal subunit export from nucleus"/>
    <property type="evidence" value="ECO:0007669"/>
    <property type="project" value="TreeGrafter"/>
</dbReference>
<dbReference type="InterPro" id="IPR001806">
    <property type="entry name" value="Small_GTPase"/>
</dbReference>
<evidence type="ECO:0000256" key="4">
    <source>
        <dbReference type="ARBA" id="ARBA00022741"/>
    </source>
</evidence>
<dbReference type="PRINTS" id="PR00449">
    <property type="entry name" value="RASTRNSFRMNG"/>
</dbReference>
<evidence type="ECO:0000256" key="6">
    <source>
        <dbReference type="ARBA" id="ARBA00023134"/>
    </source>
</evidence>
<keyword evidence="10" id="KW-1185">Reference proteome</keyword>
<evidence type="ECO:0000256" key="7">
    <source>
        <dbReference type="ARBA" id="ARBA00023242"/>
    </source>
</evidence>
<dbReference type="VEuPathDB" id="AmoebaDB:NAEGRDRAFT_72321"/>
<dbReference type="OMA" id="IANEWIM"/>
<gene>
    <name evidence="9" type="ORF">NAEGRDRAFT_72321</name>
</gene>
<proteinExistence type="inferred from homology"/>
<dbReference type="STRING" id="5762.D2VTJ2"/>
<dbReference type="Proteomes" id="UP000006671">
    <property type="component" value="Unassembled WGS sequence"/>
</dbReference>
<evidence type="ECO:0000256" key="1">
    <source>
        <dbReference type="ARBA" id="ARBA00004123"/>
    </source>
</evidence>
<comment type="subcellular location">
    <subcellularLocation>
        <location evidence="1">Nucleus</location>
    </subcellularLocation>
</comment>
<keyword evidence="5" id="KW-0653">Protein transport</keyword>
<dbReference type="GO" id="GO:0005525">
    <property type="term" value="F:GTP binding"/>
    <property type="evidence" value="ECO:0007669"/>
    <property type="project" value="UniProtKB-KW"/>
</dbReference>
<protein>
    <submittedName>
        <fullName evidence="9">Ran family small GTPase</fullName>
    </submittedName>
</protein>
<dbReference type="InParanoid" id="D2VTJ2"/>
<dbReference type="SMART" id="SM00174">
    <property type="entry name" value="RHO"/>
    <property type="match status" value="1"/>
</dbReference>
<dbReference type="InterPro" id="IPR027417">
    <property type="entry name" value="P-loop_NTPase"/>
</dbReference>
<keyword evidence="4" id="KW-0547">Nucleotide-binding</keyword>
<evidence type="ECO:0000256" key="5">
    <source>
        <dbReference type="ARBA" id="ARBA00022927"/>
    </source>
</evidence>
<dbReference type="PANTHER" id="PTHR24071:SF0">
    <property type="entry name" value="GTP-BINDING NUCLEAR PROTEIN RAN"/>
    <property type="match status" value="1"/>
</dbReference>
<accession>D2VTJ2</accession>
<dbReference type="SMART" id="SM00173">
    <property type="entry name" value="RAS"/>
    <property type="match status" value="1"/>
</dbReference>
<dbReference type="KEGG" id="ngr:NAEGRDRAFT_72321"/>
<dbReference type="PANTHER" id="PTHR24071">
    <property type="entry name" value="RAN GTPASE"/>
    <property type="match status" value="1"/>
</dbReference>
<dbReference type="InterPro" id="IPR002041">
    <property type="entry name" value="Ran_GTPase"/>
</dbReference>
<evidence type="ECO:0000256" key="2">
    <source>
        <dbReference type="ARBA" id="ARBA00008028"/>
    </source>
</evidence>
<feature type="region of interest" description="Disordered" evidence="8">
    <location>
        <begin position="109"/>
        <end position="131"/>
    </location>
</feature>
<dbReference type="OrthoDB" id="10375476at2759"/>
<feature type="compositionally biased region" description="Polar residues" evidence="8">
    <location>
        <begin position="112"/>
        <end position="129"/>
    </location>
</feature>
<comment type="similarity">
    <text evidence="2">Belongs to the small GTPase superfamily. Ran family.</text>
</comment>
<dbReference type="GO" id="GO:0006606">
    <property type="term" value="P:protein import into nucleus"/>
    <property type="evidence" value="ECO:0007669"/>
    <property type="project" value="TreeGrafter"/>
</dbReference>
<dbReference type="PROSITE" id="PS51419">
    <property type="entry name" value="RAB"/>
    <property type="match status" value="1"/>
</dbReference>
<dbReference type="eggNOG" id="KOG0096">
    <property type="taxonomic scope" value="Eukaryota"/>
</dbReference>
<evidence type="ECO:0000313" key="10">
    <source>
        <dbReference type="Proteomes" id="UP000006671"/>
    </source>
</evidence>
<dbReference type="SUPFAM" id="SSF52540">
    <property type="entry name" value="P-loop containing nucleoside triphosphate hydrolases"/>
    <property type="match status" value="1"/>
</dbReference>
<dbReference type="GO" id="GO:0005634">
    <property type="term" value="C:nucleus"/>
    <property type="evidence" value="ECO:0007669"/>
    <property type="project" value="UniProtKB-SubCell"/>
</dbReference>
<dbReference type="GO" id="GO:0005737">
    <property type="term" value="C:cytoplasm"/>
    <property type="evidence" value="ECO:0007669"/>
    <property type="project" value="TreeGrafter"/>
</dbReference>
<dbReference type="GeneID" id="8850941"/>
<dbReference type="SMART" id="SM00176">
    <property type="entry name" value="RAN"/>
    <property type="match status" value="1"/>
</dbReference>
<dbReference type="SMART" id="SM00175">
    <property type="entry name" value="RAB"/>
    <property type="match status" value="1"/>
</dbReference>
<keyword evidence="6" id="KW-0342">GTP-binding</keyword>
<dbReference type="GO" id="GO:0003924">
    <property type="term" value="F:GTPase activity"/>
    <property type="evidence" value="ECO:0007669"/>
    <property type="project" value="InterPro"/>
</dbReference>
<dbReference type="InterPro" id="IPR005225">
    <property type="entry name" value="Small_GTP-bd"/>
</dbReference>
<evidence type="ECO:0000256" key="8">
    <source>
        <dbReference type="SAM" id="MobiDB-lite"/>
    </source>
</evidence>